<feature type="domain" description="Peptidase M3A/M3B catalytic" evidence="8">
    <location>
        <begin position="20"/>
        <end position="104"/>
    </location>
</feature>
<name>A0ABR2J228_9EUKA</name>
<keyword evidence="5 7" id="KW-0862">Zinc</keyword>
<dbReference type="Pfam" id="PF01432">
    <property type="entry name" value="Peptidase_M3"/>
    <property type="match status" value="1"/>
</dbReference>
<organism evidence="9 10">
    <name type="scientific">Tritrichomonas musculus</name>
    <dbReference type="NCBI Taxonomy" id="1915356"/>
    <lineage>
        <taxon>Eukaryota</taxon>
        <taxon>Metamonada</taxon>
        <taxon>Parabasalia</taxon>
        <taxon>Tritrichomonadida</taxon>
        <taxon>Tritrichomonadidae</taxon>
        <taxon>Tritrichomonas</taxon>
    </lineage>
</organism>
<dbReference type="Gene3D" id="1.10.1370.10">
    <property type="entry name" value="Neurolysin, domain 3"/>
    <property type="match status" value="1"/>
</dbReference>
<dbReference type="InterPro" id="IPR001567">
    <property type="entry name" value="Pept_M3A_M3B_dom"/>
</dbReference>
<protein>
    <recommendedName>
        <fullName evidence="8">Peptidase M3A/M3B catalytic domain-containing protein</fullName>
    </recommendedName>
</protein>
<proteinExistence type="inferred from homology"/>
<keyword evidence="4 7" id="KW-0378">Hydrolase</keyword>
<dbReference type="PANTHER" id="PTHR43660:SF1">
    <property type="entry name" value="DIPEPTIDYL CARBOXYPEPTIDASE"/>
    <property type="match status" value="1"/>
</dbReference>
<comment type="cofactor">
    <cofactor evidence="7">
        <name>Zn(2+)</name>
        <dbReference type="ChEBI" id="CHEBI:29105"/>
    </cofactor>
    <text evidence="7">Binds 1 zinc ion.</text>
</comment>
<keyword evidence="3 7" id="KW-0479">Metal-binding</keyword>
<evidence type="ECO:0000259" key="8">
    <source>
        <dbReference type="Pfam" id="PF01432"/>
    </source>
</evidence>
<evidence type="ECO:0000256" key="1">
    <source>
        <dbReference type="ARBA" id="ARBA00006040"/>
    </source>
</evidence>
<evidence type="ECO:0000256" key="7">
    <source>
        <dbReference type="RuleBase" id="RU003435"/>
    </source>
</evidence>
<gene>
    <name evidence="9" type="ORF">M9Y10_007670</name>
</gene>
<evidence type="ECO:0000256" key="6">
    <source>
        <dbReference type="ARBA" id="ARBA00023049"/>
    </source>
</evidence>
<dbReference type="SUPFAM" id="SSF55486">
    <property type="entry name" value="Metalloproteases ('zincins'), catalytic domain"/>
    <property type="match status" value="1"/>
</dbReference>
<dbReference type="InterPro" id="IPR024077">
    <property type="entry name" value="Neurolysin/TOP_dom2"/>
</dbReference>
<dbReference type="InterPro" id="IPR045090">
    <property type="entry name" value="Pept_M3A_M3B"/>
</dbReference>
<reference evidence="9 10" key="1">
    <citation type="submission" date="2024-04" db="EMBL/GenBank/DDBJ databases">
        <title>Tritrichomonas musculus Genome.</title>
        <authorList>
            <person name="Alves-Ferreira E."/>
            <person name="Grigg M."/>
            <person name="Lorenzi H."/>
            <person name="Galac M."/>
        </authorList>
    </citation>
    <scope>NUCLEOTIDE SEQUENCE [LARGE SCALE GENOMIC DNA]</scope>
    <source>
        <strain evidence="9 10">EAF2021</strain>
    </source>
</reference>
<evidence type="ECO:0000313" key="10">
    <source>
        <dbReference type="Proteomes" id="UP001470230"/>
    </source>
</evidence>
<dbReference type="EMBL" id="JAPFFF010000013">
    <property type="protein sequence ID" value="KAK8871924.1"/>
    <property type="molecule type" value="Genomic_DNA"/>
</dbReference>
<evidence type="ECO:0000313" key="9">
    <source>
        <dbReference type="EMBL" id="KAK8871924.1"/>
    </source>
</evidence>
<evidence type="ECO:0000256" key="4">
    <source>
        <dbReference type="ARBA" id="ARBA00022801"/>
    </source>
</evidence>
<keyword evidence="2 7" id="KW-0645">Protease</keyword>
<comment type="similarity">
    <text evidence="1 7">Belongs to the peptidase M3 family.</text>
</comment>
<keyword evidence="10" id="KW-1185">Reference proteome</keyword>
<evidence type="ECO:0000256" key="2">
    <source>
        <dbReference type="ARBA" id="ARBA00022670"/>
    </source>
</evidence>
<keyword evidence="6 7" id="KW-0482">Metalloprotease</keyword>
<dbReference type="Proteomes" id="UP001470230">
    <property type="component" value="Unassembled WGS sequence"/>
</dbReference>
<evidence type="ECO:0000256" key="5">
    <source>
        <dbReference type="ARBA" id="ARBA00022833"/>
    </source>
</evidence>
<dbReference type="PANTHER" id="PTHR43660">
    <property type="entry name" value="DIPEPTIDYL CARBOXYPEPTIDASE"/>
    <property type="match status" value="1"/>
</dbReference>
<sequence length="110" mass="12535">MCKKNDLILNDHRPHCSVDQPSLLYNFSHIFSSPEGFASCCYSYMWGKELEADAFTRFINEGIINEKVGIEFRDKILAMGNSILSSKLFKNFMGRDPEPKALLIREGIKG</sequence>
<accession>A0ABR2J228</accession>
<comment type="caution">
    <text evidence="9">The sequence shown here is derived from an EMBL/GenBank/DDBJ whole genome shotgun (WGS) entry which is preliminary data.</text>
</comment>
<evidence type="ECO:0000256" key="3">
    <source>
        <dbReference type="ARBA" id="ARBA00022723"/>
    </source>
</evidence>